<evidence type="ECO:0000256" key="1">
    <source>
        <dbReference type="SAM" id="Phobius"/>
    </source>
</evidence>
<feature type="transmembrane region" description="Helical" evidence="1">
    <location>
        <begin position="58"/>
        <end position="79"/>
    </location>
</feature>
<accession>A0A244CLE5</accession>
<dbReference type="RefSeq" id="WP_086745411.1">
    <property type="nucleotide sequence ID" value="NZ_MWPV01000006.1"/>
</dbReference>
<feature type="transmembrane region" description="Helical" evidence="1">
    <location>
        <begin position="91"/>
        <end position="107"/>
    </location>
</feature>
<gene>
    <name evidence="2" type="ORF">B1199_17390</name>
</gene>
<organism evidence="2 3">
    <name type="scientific">Pseudoalteromonas ulvae</name>
    <dbReference type="NCBI Taxonomy" id="107327"/>
    <lineage>
        <taxon>Bacteria</taxon>
        <taxon>Pseudomonadati</taxon>
        <taxon>Pseudomonadota</taxon>
        <taxon>Gammaproteobacteria</taxon>
        <taxon>Alteromonadales</taxon>
        <taxon>Pseudoalteromonadaceae</taxon>
        <taxon>Pseudoalteromonas</taxon>
    </lineage>
</organism>
<feature type="transmembrane region" description="Helical" evidence="1">
    <location>
        <begin position="189"/>
        <end position="210"/>
    </location>
</feature>
<sequence>MPAKKNNLFLDILFSVVVPSIILMKFSSKEQLGPLYGLLIALAFPLGWAAYDLIKSKTVNFIAALGLVSVLLTGGIGLFELDNKWLAIKEAMVPAIFGIIVFASGFGKSPLVRKFLLDTGLMKTQLINQRLDEVGKTQEFNKRIRLANLYLSLTFAFSSVMNFILAKWLVTAPTGSEEFNDQLGQLTLLSYPMIAIPAWIMMVAILFYIWRTLTQLTGLDMEQLIEGD</sequence>
<keyword evidence="1" id="KW-1133">Transmembrane helix</keyword>
<evidence type="ECO:0000313" key="3">
    <source>
        <dbReference type="Proteomes" id="UP000194841"/>
    </source>
</evidence>
<dbReference type="OrthoDB" id="188353at2"/>
<comment type="caution">
    <text evidence="2">The sequence shown here is derived from an EMBL/GenBank/DDBJ whole genome shotgun (WGS) entry which is preliminary data.</text>
</comment>
<dbReference type="InterPro" id="IPR016870">
    <property type="entry name" value="UCP028137"/>
</dbReference>
<evidence type="ECO:0000313" key="2">
    <source>
        <dbReference type="EMBL" id="OUL56440.1"/>
    </source>
</evidence>
<feature type="transmembrane region" description="Helical" evidence="1">
    <location>
        <begin position="7"/>
        <end position="26"/>
    </location>
</feature>
<dbReference type="EMBL" id="MWPV01000006">
    <property type="protein sequence ID" value="OUL56440.1"/>
    <property type="molecule type" value="Genomic_DNA"/>
</dbReference>
<proteinExistence type="predicted"/>
<keyword evidence="3" id="KW-1185">Reference proteome</keyword>
<dbReference type="NCBIfam" id="NF041646">
    <property type="entry name" value="VC0807_fam"/>
    <property type="match status" value="1"/>
</dbReference>
<feature type="transmembrane region" description="Helical" evidence="1">
    <location>
        <begin position="32"/>
        <end position="51"/>
    </location>
</feature>
<dbReference type="PIRSF" id="PIRSF028137">
    <property type="entry name" value="UCP028137"/>
    <property type="match status" value="1"/>
</dbReference>
<dbReference type="AlphaFoldDB" id="A0A244CLE5"/>
<keyword evidence="1" id="KW-0472">Membrane</keyword>
<name>A0A244CLE5_PSEDV</name>
<feature type="transmembrane region" description="Helical" evidence="1">
    <location>
        <begin position="149"/>
        <end position="169"/>
    </location>
</feature>
<reference evidence="2 3" key="1">
    <citation type="submission" date="2017-02" db="EMBL/GenBank/DDBJ databases">
        <title>Pseudoalteromonas ulvae TC14 Genome.</title>
        <authorList>
            <person name="Molmeret M."/>
        </authorList>
    </citation>
    <scope>NUCLEOTIDE SEQUENCE [LARGE SCALE GENOMIC DNA]</scope>
    <source>
        <strain evidence="2">TC14</strain>
    </source>
</reference>
<protein>
    <submittedName>
        <fullName evidence="2">MFS transporter</fullName>
    </submittedName>
</protein>
<dbReference type="Proteomes" id="UP000194841">
    <property type="component" value="Unassembled WGS sequence"/>
</dbReference>
<keyword evidence="1" id="KW-0812">Transmembrane</keyword>